<proteinExistence type="predicted"/>
<dbReference type="PANTHER" id="PTHR43027">
    <property type="entry name" value="DOXORUBICIN RESISTANCE ABC TRANSPORTER PERMEASE PROTEIN DRRC-RELATED"/>
    <property type="match status" value="1"/>
</dbReference>
<sequence>MFFRRKSSIFWSLFFPVVTMLVFGNANILGFSAPNVGIVNYSQNGNSEIVEKLNAATSIKIISMSSPDEAISALEKGSIASFIEIPQNFSPQVSKIVITTRKGDEPELELVQNLIYTILNDKAELGSGDSIELKIADINYQGYRGFIVPGIAAMAIMQSGIFSVVFTLLSYKNQGVMRRLQATPISPSHFIVGHLVSRLVIIVTQTILLLAMGVLILGVSIGQGNILALINILFLSILGGILFLSIGLAISSL</sequence>
<evidence type="ECO:0000256" key="1">
    <source>
        <dbReference type="ARBA" id="ARBA00004141"/>
    </source>
</evidence>
<dbReference type="GO" id="GO:0140359">
    <property type="term" value="F:ABC-type transporter activity"/>
    <property type="evidence" value="ECO:0007669"/>
    <property type="project" value="InterPro"/>
</dbReference>
<evidence type="ECO:0000256" key="3">
    <source>
        <dbReference type="ARBA" id="ARBA00022989"/>
    </source>
</evidence>
<protein>
    <recommendedName>
        <fullName evidence="6">ABC-2 type transporter transmembrane domain-containing protein</fullName>
    </recommendedName>
</protein>
<evidence type="ECO:0000256" key="2">
    <source>
        <dbReference type="ARBA" id="ARBA00022692"/>
    </source>
</evidence>
<keyword evidence="4 5" id="KW-0472">Membrane</keyword>
<evidence type="ECO:0000256" key="5">
    <source>
        <dbReference type="SAM" id="Phobius"/>
    </source>
</evidence>
<organism evidence="7">
    <name type="scientific">marine metagenome</name>
    <dbReference type="NCBI Taxonomy" id="408172"/>
    <lineage>
        <taxon>unclassified sequences</taxon>
        <taxon>metagenomes</taxon>
        <taxon>ecological metagenomes</taxon>
    </lineage>
</organism>
<dbReference type="InterPro" id="IPR052902">
    <property type="entry name" value="ABC-2_transporter"/>
</dbReference>
<comment type="subcellular location">
    <subcellularLocation>
        <location evidence="1">Membrane</location>
        <topology evidence="1">Multi-pass membrane protein</topology>
    </subcellularLocation>
</comment>
<feature type="non-terminal residue" evidence="7">
    <location>
        <position position="253"/>
    </location>
</feature>
<dbReference type="PANTHER" id="PTHR43027:SF2">
    <property type="entry name" value="TRANSPORT PERMEASE PROTEIN"/>
    <property type="match status" value="1"/>
</dbReference>
<dbReference type="InterPro" id="IPR013525">
    <property type="entry name" value="ABC2_TM"/>
</dbReference>
<dbReference type="AlphaFoldDB" id="A0A382J8A2"/>
<accession>A0A382J8A2</accession>
<dbReference type="Pfam" id="PF12698">
    <property type="entry name" value="ABC2_membrane_3"/>
    <property type="match status" value="1"/>
</dbReference>
<feature type="domain" description="ABC-2 type transporter transmembrane" evidence="6">
    <location>
        <begin position="6"/>
        <end position="253"/>
    </location>
</feature>
<gene>
    <name evidence="7" type="ORF">METZ01_LOCUS260401</name>
</gene>
<keyword evidence="3 5" id="KW-1133">Transmembrane helix</keyword>
<dbReference type="GO" id="GO:0016020">
    <property type="term" value="C:membrane"/>
    <property type="evidence" value="ECO:0007669"/>
    <property type="project" value="UniProtKB-SubCell"/>
</dbReference>
<evidence type="ECO:0000256" key="4">
    <source>
        <dbReference type="ARBA" id="ARBA00023136"/>
    </source>
</evidence>
<dbReference type="Gene3D" id="3.40.1710.10">
    <property type="entry name" value="abc type-2 transporter like domain"/>
    <property type="match status" value="1"/>
</dbReference>
<feature type="transmembrane region" description="Helical" evidence="5">
    <location>
        <begin position="146"/>
        <end position="169"/>
    </location>
</feature>
<evidence type="ECO:0000313" key="7">
    <source>
        <dbReference type="EMBL" id="SVC07547.1"/>
    </source>
</evidence>
<evidence type="ECO:0000259" key="6">
    <source>
        <dbReference type="Pfam" id="PF12698"/>
    </source>
</evidence>
<dbReference type="EMBL" id="UINC01072127">
    <property type="protein sequence ID" value="SVC07547.1"/>
    <property type="molecule type" value="Genomic_DNA"/>
</dbReference>
<feature type="transmembrane region" description="Helical" evidence="5">
    <location>
        <begin position="199"/>
        <end position="220"/>
    </location>
</feature>
<feature type="transmembrane region" description="Helical" evidence="5">
    <location>
        <begin position="9"/>
        <end position="31"/>
    </location>
</feature>
<reference evidence="7" key="1">
    <citation type="submission" date="2018-05" db="EMBL/GenBank/DDBJ databases">
        <authorList>
            <person name="Lanie J.A."/>
            <person name="Ng W.-L."/>
            <person name="Kazmierczak K.M."/>
            <person name="Andrzejewski T.M."/>
            <person name="Davidsen T.M."/>
            <person name="Wayne K.J."/>
            <person name="Tettelin H."/>
            <person name="Glass J.I."/>
            <person name="Rusch D."/>
            <person name="Podicherti R."/>
            <person name="Tsui H.-C.T."/>
            <person name="Winkler M.E."/>
        </authorList>
    </citation>
    <scope>NUCLEOTIDE SEQUENCE</scope>
</reference>
<name>A0A382J8A2_9ZZZZ</name>
<keyword evidence="2 5" id="KW-0812">Transmembrane</keyword>
<feature type="transmembrane region" description="Helical" evidence="5">
    <location>
        <begin position="226"/>
        <end position="250"/>
    </location>
</feature>